<dbReference type="EMBL" id="ML738676">
    <property type="protein sequence ID" value="KAE8159365.1"/>
    <property type="molecule type" value="Genomic_DNA"/>
</dbReference>
<comment type="catalytic activity">
    <reaction evidence="9">
        <text>tRNA(Arg) + L-arginine + ATP = L-arginyl-tRNA(Arg) + AMP + diphosphate</text>
        <dbReference type="Rhea" id="RHEA:20301"/>
        <dbReference type="Rhea" id="RHEA-COMP:9658"/>
        <dbReference type="Rhea" id="RHEA-COMP:9673"/>
        <dbReference type="ChEBI" id="CHEBI:30616"/>
        <dbReference type="ChEBI" id="CHEBI:32682"/>
        <dbReference type="ChEBI" id="CHEBI:33019"/>
        <dbReference type="ChEBI" id="CHEBI:78442"/>
        <dbReference type="ChEBI" id="CHEBI:78513"/>
        <dbReference type="ChEBI" id="CHEBI:456215"/>
        <dbReference type="EC" id="6.1.1.19"/>
    </reaction>
</comment>
<dbReference type="Gene3D" id="3.30.1360.70">
    <property type="entry name" value="Arginyl tRNA synthetase N-terminal domain"/>
    <property type="match status" value="1"/>
</dbReference>
<dbReference type="EC" id="6.1.1.19" evidence="2"/>
<evidence type="ECO:0000256" key="5">
    <source>
        <dbReference type="ARBA" id="ARBA00022840"/>
    </source>
</evidence>
<keyword evidence="7 10" id="KW-0030">Aminoacyl-tRNA synthetase</keyword>
<dbReference type="FunFam" id="3.40.50.620:FF:000058">
    <property type="entry name" value="Mitochondrial arginyl-tRNA synthetase"/>
    <property type="match status" value="1"/>
</dbReference>
<accession>A0A5N6UL44</accession>
<dbReference type="InterPro" id="IPR036695">
    <property type="entry name" value="Arg-tRNA-synth_N_sf"/>
</dbReference>
<dbReference type="FunFam" id="1.10.730.10:FF:000006">
    <property type="entry name" value="Arginyl-tRNA synthetase 2, mitochondrial"/>
    <property type="match status" value="1"/>
</dbReference>
<dbReference type="InterPro" id="IPR035684">
    <property type="entry name" value="ArgRS_core"/>
</dbReference>
<evidence type="ECO:0000256" key="6">
    <source>
        <dbReference type="ARBA" id="ARBA00022917"/>
    </source>
</evidence>
<dbReference type="PANTHER" id="PTHR11956">
    <property type="entry name" value="ARGINYL-TRNA SYNTHETASE"/>
    <property type="match status" value="1"/>
</dbReference>
<dbReference type="SMART" id="SM00836">
    <property type="entry name" value="DALR_1"/>
    <property type="match status" value="1"/>
</dbReference>
<dbReference type="SUPFAM" id="SSF47323">
    <property type="entry name" value="Anticodon-binding domain of a subclass of class I aminoacyl-tRNA synthetases"/>
    <property type="match status" value="1"/>
</dbReference>
<keyword evidence="3 10" id="KW-0436">Ligase</keyword>
<dbReference type="SUPFAM" id="SSF55190">
    <property type="entry name" value="Arginyl-tRNA synthetase (ArgRS), N-terminal 'additional' domain"/>
    <property type="match status" value="1"/>
</dbReference>
<protein>
    <recommendedName>
        <fullName evidence="2">arginine--tRNA ligase</fullName>
        <ecNumber evidence="2">6.1.1.19</ecNumber>
    </recommendedName>
    <alternativeName>
        <fullName evidence="8">Arginyl-tRNA synthetase</fullName>
    </alternativeName>
</protein>
<keyword evidence="13" id="KW-1185">Reference proteome</keyword>
<organism evidence="12 13">
    <name type="scientific">Aspergillus tamarii</name>
    <dbReference type="NCBI Taxonomy" id="41984"/>
    <lineage>
        <taxon>Eukaryota</taxon>
        <taxon>Fungi</taxon>
        <taxon>Dikarya</taxon>
        <taxon>Ascomycota</taxon>
        <taxon>Pezizomycotina</taxon>
        <taxon>Eurotiomycetes</taxon>
        <taxon>Eurotiomycetidae</taxon>
        <taxon>Eurotiales</taxon>
        <taxon>Aspergillaceae</taxon>
        <taxon>Aspergillus</taxon>
        <taxon>Aspergillus subgen. Circumdati</taxon>
    </lineage>
</organism>
<dbReference type="GO" id="GO:0005739">
    <property type="term" value="C:mitochondrion"/>
    <property type="evidence" value="ECO:0007669"/>
    <property type="project" value="TreeGrafter"/>
</dbReference>
<dbReference type="CDD" id="cd00671">
    <property type="entry name" value="ArgRS_core"/>
    <property type="match status" value="1"/>
</dbReference>
<dbReference type="Gene3D" id="3.40.50.620">
    <property type="entry name" value="HUPs"/>
    <property type="match status" value="1"/>
</dbReference>
<dbReference type="InterPro" id="IPR009080">
    <property type="entry name" value="tRNAsynth_Ia_anticodon-bd"/>
</dbReference>
<dbReference type="Pfam" id="PF00750">
    <property type="entry name" value="tRNA-synt_1d"/>
    <property type="match status" value="1"/>
</dbReference>
<keyword evidence="6 10" id="KW-0648">Protein biosynthesis</keyword>
<dbReference type="PROSITE" id="PS00178">
    <property type="entry name" value="AA_TRNA_LIGASE_I"/>
    <property type="match status" value="1"/>
</dbReference>
<evidence type="ECO:0000256" key="7">
    <source>
        <dbReference type="ARBA" id="ARBA00023146"/>
    </source>
</evidence>
<dbReference type="GO" id="GO:0005524">
    <property type="term" value="F:ATP binding"/>
    <property type="evidence" value="ECO:0007669"/>
    <property type="project" value="UniProtKB-KW"/>
</dbReference>
<dbReference type="PANTHER" id="PTHR11956:SF11">
    <property type="entry name" value="ARGININE--TRNA LIGASE, MITOCHONDRIAL-RELATED"/>
    <property type="match status" value="1"/>
</dbReference>
<feature type="domain" description="DALR anticodon binding" evidence="11">
    <location>
        <begin position="471"/>
        <end position="578"/>
    </location>
</feature>
<dbReference type="Proteomes" id="UP000326950">
    <property type="component" value="Unassembled WGS sequence"/>
</dbReference>
<dbReference type="NCBIfam" id="TIGR00456">
    <property type="entry name" value="argS"/>
    <property type="match status" value="1"/>
</dbReference>
<dbReference type="InterPro" id="IPR014729">
    <property type="entry name" value="Rossmann-like_a/b/a_fold"/>
</dbReference>
<reference evidence="12 13" key="1">
    <citation type="submission" date="2019-04" db="EMBL/GenBank/DDBJ databases">
        <title>Friends and foes A comparative genomics study of 23 Aspergillus species from section Flavi.</title>
        <authorList>
            <consortium name="DOE Joint Genome Institute"/>
            <person name="Kjaerbolling I."/>
            <person name="Vesth T."/>
            <person name="Frisvad J.C."/>
            <person name="Nybo J.L."/>
            <person name="Theobald S."/>
            <person name="Kildgaard S."/>
            <person name="Isbrandt T."/>
            <person name="Kuo A."/>
            <person name="Sato A."/>
            <person name="Lyhne E.K."/>
            <person name="Kogle M.E."/>
            <person name="Wiebenga A."/>
            <person name="Kun R.S."/>
            <person name="Lubbers R.J."/>
            <person name="Makela M.R."/>
            <person name="Barry K."/>
            <person name="Chovatia M."/>
            <person name="Clum A."/>
            <person name="Daum C."/>
            <person name="Haridas S."/>
            <person name="He G."/>
            <person name="LaButti K."/>
            <person name="Lipzen A."/>
            <person name="Mondo S."/>
            <person name="Riley R."/>
            <person name="Salamov A."/>
            <person name="Simmons B.A."/>
            <person name="Magnuson J.K."/>
            <person name="Henrissat B."/>
            <person name="Mortensen U.H."/>
            <person name="Larsen T.O."/>
            <person name="Devries R.P."/>
            <person name="Grigoriev I.V."/>
            <person name="Machida M."/>
            <person name="Baker S.E."/>
            <person name="Andersen M.R."/>
        </authorList>
    </citation>
    <scope>NUCLEOTIDE SEQUENCE [LARGE SCALE GENOMIC DNA]</scope>
    <source>
        <strain evidence="12 13">CBS 117626</strain>
    </source>
</reference>
<dbReference type="InterPro" id="IPR001412">
    <property type="entry name" value="aa-tRNA-synth_I_CS"/>
</dbReference>
<evidence type="ECO:0000256" key="9">
    <source>
        <dbReference type="ARBA" id="ARBA00049339"/>
    </source>
</evidence>
<sequence length="583" mass="66367">MESSISINKSMRALTVIFERINLTDRAALVNQTSAFNPLHIYRTYIANHLGSFLGVDTSLIYSALQRPQTPDKGDLFLPIPALRVKEKKPQELAHLIQNGDNYESDYRLGLYDPNNPDAGRKRIIVEFGSPNIAKPFHAGHLRSTIIGGFLANLYEEAGWEVTRMNYLGDWGKQYGVLGVGFSQLGVQDALERDPIAHLFDVYVKISALGRKEQENMENMRNVIANEKLQGHRMADMEQGLELFQANSRFRDLSVEKYRESFARLNIHYDVYAGESQIKGESMKEAEKLMEVKGVSERSDGAVLVDLTKYSKKLGKAIVRKKDGTSNYMTRDIGAVLERDKEYRYDKMVYVIASQQDLHMAQLIKIIELIGKKDLAEKLEHVNLGLVHGMSTRKGTVKFLDDILRDAKEKMHEVMKVNQIKYEQVEDPEKIADILGISAVLVQDMASKRINGYTFDMDRMTSFEGDTGPYLQYSHARLCSIIRKADIPSERLKEADLSQLKEKHATAIVQKLAQWPEPVTVLTYLWKLTHTINSSYDHLNVLNSELELKLARLTLYSCARQVLSNAMRLLGLTPVERYQMRPS</sequence>
<dbReference type="SUPFAM" id="SSF52374">
    <property type="entry name" value="Nucleotidylyl transferase"/>
    <property type="match status" value="1"/>
</dbReference>
<evidence type="ECO:0000256" key="1">
    <source>
        <dbReference type="ARBA" id="ARBA00005594"/>
    </source>
</evidence>
<evidence type="ECO:0000256" key="2">
    <source>
        <dbReference type="ARBA" id="ARBA00012837"/>
    </source>
</evidence>
<dbReference type="PRINTS" id="PR01038">
    <property type="entry name" value="TRNASYNTHARG"/>
</dbReference>
<keyword evidence="4 10" id="KW-0547">Nucleotide-binding</keyword>
<dbReference type="Pfam" id="PF05746">
    <property type="entry name" value="DALR_1"/>
    <property type="match status" value="1"/>
</dbReference>
<dbReference type="GO" id="GO:0032543">
    <property type="term" value="P:mitochondrial translation"/>
    <property type="evidence" value="ECO:0007669"/>
    <property type="project" value="TreeGrafter"/>
</dbReference>
<evidence type="ECO:0000313" key="13">
    <source>
        <dbReference type="Proteomes" id="UP000326950"/>
    </source>
</evidence>
<dbReference type="OrthoDB" id="68056at2759"/>
<dbReference type="InterPro" id="IPR001278">
    <property type="entry name" value="Arg-tRNA-ligase"/>
</dbReference>
<proteinExistence type="inferred from homology"/>
<dbReference type="CDD" id="cd07956">
    <property type="entry name" value="Anticodon_Ia_Arg"/>
    <property type="match status" value="1"/>
</dbReference>
<dbReference type="GO" id="GO:0004814">
    <property type="term" value="F:arginine-tRNA ligase activity"/>
    <property type="evidence" value="ECO:0007669"/>
    <property type="project" value="UniProtKB-EC"/>
</dbReference>
<name>A0A5N6UL44_ASPTM</name>
<evidence type="ECO:0000256" key="3">
    <source>
        <dbReference type="ARBA" id="ARBA00022598"/>
    </source>
</evidence>
<dbReference type="InterPro" id="IPR008909">
    <property type="entry name" value="DALR_anticod-bd"/>
</dbReference>
<comment type="similarity">
    <text evidence="1 10">Belongs to the class-I aminoacyl-tRNA synthetase family.</text>
</comment>
<evidence type="ECO:0000256" key="8">
    <source>
        <dbReference type="ARBA" id="ARBA00033033"/>
    </source>
</evidence>
<evidence type="ECO:0000313" key="12">
    <source>
        <dbReference type="EMBL" id="KAE8159365.1"/>
    </source>
</evidence>
<dbReference type="AlphaFoldDB" id="A0A5N6UL44"/>
<dbReference type="Gene3D" id="1.10.730.10">
    <property type="entry name" value="Isoleucyl-tRNA Synthetase, Domain 1"/>
    <property type="match status" value="1"/>
</dbReference>
<keyword evidence="5 10" id="KW-0067">ATP-binding</keyword>
<gene>
    <name evidence="12" type="ORF">BDV40DRAFT_290998</name>
</gene>
<evidence type="ECO:0000256" key="10">
    <source>
        <dbReference type="RuleBase" id="RU363038"/>
    </source>
</evidence>
<dbReference type="GO" id="GO:0006420">
    <property type="term" value="P:arginyl-tRNA aminoacylation"/>
    <property type="evidence" value="ECO:0007669"/>
    <property type="project" value="InterPro"/>
</dbReference>
<evidence type="ECO:0000256" key="4">
    <source>
        <dbReference type="ARBA" id="ARBA00022741"/>
    </source>
</evidence>
<evidence type="ECO:0000259" key="11">
    <source>
        <dbReference type="SMART" id="SM00836"/>
    </source>
</evidence>